<dbReference type="GO" id="GO:0008933">
    <property type="term" value="F:peptidoglycan lytic transglycosylase activity"/>
    <property type="evidence" value="ECO:0007669"/>
    <property type="project" value="TreeGrafter"/>
</dbReference>
<reference evidence="1 2" key="1">
    <citation type="submission" date="2017-07" db="EMBL/GenBank/DDBJ databases">
        <title>Complete genome sequence of Actinoalloteichus hoggarensis DSM 45943, type strain of Actinoalloteichus hoggarensis.</title>
        <authorList>
            <person name="Ruckert C."/>
            <person name="Nouioui I."/>
            <person name="Willmese J."/>
            <person name="van Wezel G."/>
            <person name="Klenk H.-P."/>
            <person name="Kalinowski J."/>
            <person name="Zotchev S.B."/>
        </authorList>
    </citation>
    <scope>NUCLEOTIDE SEQUENCE [LARGE SCALE GENOMIC DNA]</scope>
    <source>
        <strain evidence="1 2">DSM 45943</strain>
    </source>
</reference>
<dbReference type="InterPro" id="IPR023346">
    <property type="entry name" value="Lysozyme-like_dom_sf"/>
</dbReference>
<dbReference type="PANTHER" id="PTHR30163">
    <property type="entry name" value="MEMBRANE-BOUND LYTIC MUREIN TRANSGLYCOSYLASE B"/>
    <property type="match status" value="1"/>
</dbReference>
<evidence type="ECO:0000313" key="2">
    <source>
        <dbReference type="Proteomes" id="UP000204221"/>
    </source>
</evidence>
<keyword evidence="2" id="KW-1185">Reference proteome</keyword>
<dbReference type="AlphaFoldDB" id="A0A221VXY0"/>
<dbReference type="CDD" id="cd13399">
    <property type="entry name" value="Slt35-like"/>
    <property type="match status" value="1"/>
</dbReference>
<dbReference type="InterPro" id="IPR031304">
    <property type="entry name" value="SLT_2"/>
</dbReference>
<dbReference type="EMBL" id="CP022521">
    <property type="protein sequence ID" value="ASO18364.1"/>
    <property type="molecule type" value="Genomic_DNA"/>
</dbReference>
<organism evidence="1 2">
    <name type="scientific">Actinoalloteichus hoggarensis</name>
    <dbReference type="NCBI Taxonomy" id="1470176"/>
    <lineage>
        <taxon>Bacteria</taxon>
        <taxon>Bacillati</taxon>
        <taxon>Actinomycetota</taxon>
        <taxon>Actinomycetes</taxon>
        <taxon>Pseudonocardiales</taxon>
        <taxon>Pseudonocardiaceae</taxon>
        <taxon>Actinoalloteichus</taxon>
    </lineage>
</organism>
<dbReference type="GO" id="GO:0009253">
    <property type="term" value="P:peptidoglycan catabolic process"/>
    <property type="evidence" value="ECO:0007669"/>
    <property type="project" value="TreeGrafter"/>
</dbReference>
<protein>
    <submittedName>
        <fullName evidence="1">Uncharacterized protein</fullName>
    </submittedName>
</protein>
<proteinExistence type="predicted"/>
<dbReference type="Proteomes" id="UP000204221">
    <property type="component" value="Chromosome"/>
</dbReference>
<name>A0A221VXY0_9PSEU</name>
<dbReference type="PANTHER" id="PTHR30163:SF8">
    <property type="entry name" value="LYTIC MUREIN TRANSGLYCOSYLASE"/>
    <property type="match status" value="1"/>
</dbReference>
<accession>A0A221VXY0</accession>
<dbReference type="Pfam" id="PF13406">
    <property type="entry name" value="SLT_2"/>
    <property type="match status" value="1"/>
</dbReference>
<dbReference type="KEGG" id="ahg:AHOG_03535"/>
<gene>
    <name evidence="1" type="ORF">AHOG_03535</name>
</gene>
<dbReference type="Gene3D" id="1.10.530.10">
    <property type="match status" value="1"/>
</dbReference>
<sequence>MSVSSTEPEPSPEPPARGRWTRFVVAGVGLAVIAVVVNMMSAPDRAEGDRLQAMALEMPRTAPPDRGAEVPEVIPVDHLRPMLLDERPQEQLADWADSLADPLNIPRAALEAYGYAAQVVRLENPGCGVTWTVLAGIGLSESNHGRFGGATLDDTGRPSTPIIGLPLDGGPGVKEIRDTDGGELDGDTVYDRAVGPMQFIPTTWKRWGADADGDGVADPQDLDDAALTAARYLCHAGGDLTDSTGWWRAVLTYNESRSYAEAVLAQGEEYGRMSRAVLAND</sequence>
<dbReference type="SUPFAM" id="SSF53955">
    <property type="entry name" value="Lysozyme-like"/>
    <property type="match status" value="1"/>
</dbReference>
<dbReference type="InterPro" id="IPR043426">
    <property type="entry name" value="MltB-like"/>
</dbReference>
<evidence type="ECO:0000313" key="1">
    <source>
        <dbReference type="EMBL" id="ASO18364.1"/>
    </source>
</evidence>